<dbReference type="AlphaFoldDB" id="A0A2T3KL84"/>
<sequence>MKNTLKIIATASLLASFAASAATGWVSDKGVIGTPPVVKGDITSVATFEKEDGKLVFSVMMASKNKNDTVGSDIIEVDAPIMVNGKNIIMKAEAVGQIKSYNPKTEQGTQYILNEFKTKDGVVIENITYPTKSFNQAFKALK</sequence>
<dbReference type="Proteomes" id="UP000241426">
    <property type="component" value="Unassembled WGS sequence"/>
</dbReference>
<keyword evidence="1" id="KW-0732">Signal</keyword>
<accession>A0A2T3KL84</accession>
<comment type="caution">
    <text evidence="2">The sequence shown here is derived from an EMBL/GenBank/DDBJ whole genome shotgun (WGS) entry which is preliminary data.</text>
</comment>
<evidence type="ECO:0000313" key="3">
    <source>
        <dbReference type="Proteomes" id="UP000241426"/>
    </source>
</evidence>
<feature type="chain" id="PRO_5015610631" evidence="1">
    <location>
        <begin position="22"/>
        <end position="142"/>
    </location>
</feature>
<dbReference type="RefSeq" id="WP_107289037.1">
    <property type="nucleotide sequence ID" value="NZ_PYNF01000003.1"/>
</dbReference>
<dbReference type="EMBL" id="PYNF01000003">
    <property type="protein sequence ID" value="PSV00407.1"/>
    <property type="molecule type" value="Genomic_DNA"/>
</dbReference>
<gene>
    <name evidence="2" type="ORF">C9J27_04565</name>
</gene>
<proteinExistence type="predicted"/>
<evidence type="ECO:0000313" key="2">
    <source>
        <dbReference type="EMBL" id="PSV00407.1"/>
    </source>
</evidence>
<protein>
    <submittedName>
        <fullName evidence="2">Uncharacterized protein</fullName>
    </submittedName>
</protein>
<evidence type="ECO:0000256" key="1">
    <source>
        <dbReference type="SAM" id="SignalP"/>
    </source>
</evidence>
<organism evidence="2 3">
    <name type="scientific">Photobacterium kishitanii</name>
    <dbReference type="NCBI Taxonomy" id="318456"/>
    <lineage>
        <taxon>Bacteria</taxon>
        <taxon>Pseudomonadati</taxon>
        <taxon>Pseudomonadota</taxon>
        <taxon>Gammaproteobacteria</taxon>
        <taxon>Vibrionales</taxon>
        <taxon>Vibrionaceae</taxon>
        <taxon>Photobacterium</taxon>
    </lineage>
</organism>
<reference evidence="2 3" key="1">
    <citation type="submission" date="2018-01" db="EMBL/GenBank/DDBJ databases">
        <title>Whole genome sequencing of Histamine producing bacteria.</title>
        <authorList>
            <person name="Butler K."/>
        </authorList>
    </citation>
    <scope>NUCLEOTIDE SEQUENCE [LARGE SCALE GENOMIC DNA]</scope>
    <source>
        <strain evidence="2 3">FS-7.2</strain>
    </source>
</reference>
<name>A0A2T3KL84_9GAMM</name>
<feature type="signal peptide" evidence="1">
    <location>
        <begin position="1"/>
        <end position="21"/>
    </location>
</feature>